<evidence type="ECO:0000256" key="1">
    <source>
        <dbReference type="SAM" id="Phobius"/>
    </source>
</evidence>
<protein>
    <submittedName>
        <fullName evidence="2">Uncharacterized protein</fullName>
    </submittedName>
</protein>
<keyword evidence="3" id="KW-1185">Reference proteome</keyword>
<organism evidence="2 3">
    <name type="scientific">Jeotgalicoccus halotolerans</name>
    <dbReference type="NCBI Taxonomy" id="157227"/>
    <lineage>
        <taxon>Bacteria</taxon>
        <taxon>Bacillati</taxon>
        <taxon>Bacillota</taxon>
        <taxon>Bacilli</taxon>
        <taxon>Bacillales</taxon>
        <taxon>Staphylococcaceae</taxon>
        <taxon>Jeotgalicoccus</taxon>
    </lineage>
</organism>
<accession>A0A3E0B385</accession>
<name>A0A3E0B385_9STAP</name>
<reference evidence="2 3" key="1">
    <citation type="submission" date="2018-08" db="EMBL/GenBank/DDBJ databases">
        <title>Genomic Encyclopedia of Type Strains, Phase IV (KMG-IV): sequencing the most valuable type-strain genomes for metagenomic binning, comparative biology and taxonomic classification.</title>
        <authorList>
            <person name="Goeker M."/>
        </authorList>
    </citation>
    <scope>NUCLEOTIDE SEQUENCE [LARGE SCALE GENOMIC DNA]</scope>
    <source>
        <strain evidence="2 3">DSM 17274</strain>
    </source>
</reference>
<dbReference type="Proteomes" id="UP000257076">
    <property type="component" value="Unassembled WGS sequence"/>
</dbReference>
<comment type="caution">
    <text evidence="2">The sequence shown here is derived from an EMBL/GenBank/DDBJ whole genome shotgun (WGS) entry which is preliminary data.</text>
</comment>
<sequence>MFTAIDLDYIQILLPIIFFTIVLLFVSNSSLFNPHNNNVKKSPANSSFNAIDAQLNDDFRRSQKWEYEQVKDITAKYLEMEGEVYIGTDAPAGTWVYPGLSMIEELNEFKSFNLDAFDILKKSTVEAKSITGEDDSYLLLNGNPIEQFENILDINTVFVDGKSFKHSEIANHIIEAEEMMMMFEEVEKKYEIL</sequence>
<dbReference type="EMBL" id="QUMW01000001">
    <property type="protein sequence ID" value="REG26391.1"/>
    <property type="molecule type" value="Genomic_DNA"/>
</dbReference>
<dbReference type="OrthoDB" id="9797498at2"/>
<feature type="transmembrane region" description="Helical" evidence="1">
    <location>
        <begin position="12"/>
        <end position="32"/>
    </location>
</feature>
<dbReference type="SUPFAM" id="SSF51556">
    <property type="entry name" value="Metallo-dependent hydrolases"/>
    <property type="match status" value="1"/>
</dbReference>
<keyword evidence="1" id="KW-1133">Transmembrane helix</keyword>
<keyword evidence="1" id="KW-0472">Membrane</keyword>
<dbReference type="InterPro" id="IPR032466">
    <property type="entry name" value="Metal_Hydrolase"/>
</dbReference>
<dbReference type="AlphaFoldDB" id="A0A3E0B385"/>
<dbReference type="RefSeq" id="WP_115883764.1">
    <property type="nucleotide sequence ID" value="NZ_CBCSHX010000010.1"/>
</dbReference>
<proteinExistence type="predicted"/>
<evidence type="ECO:0000313" key="3">
    <source>
        <dbReference type="Proteomes" id="UP000257076"/>
    </source>
</evidence>
<evidence type="ECO:0000313" key="2">
    <source>
        <dbReference type="EMBL" id="REG26391.1"/>
    </source>
</evidence>
<keyword evidence="1" id="KW-0812">Transmembrane</keyword>
<gene>
    <name evidence="2" type="ORF">DFR63_0034</name>
</gene>